<feature type="transmembrane region" description="Helical" evidence="2">
    <location>
        <begin position="603"/>
        <end position="623"/>
    </location>
</feature>
<feature type="region of interest" description="Disordered" evidence="1">
    <location>
        <begin position="227"/>
        <end position="247"/>
    </location>
</feature>
<feature type="transmembrane region" description="Helical" evidence="2">
    <location>
        <begin position="569"/>
        <end position="596"/>
    </location>
</feature>
<keyword evidence="4" id="KW-1185">Reference proteome</keyword>
<accession>A0AAD9PJJ9</accession>
<dbReference type="GeneID" id="94336918"/>
<keyword evidence="2" id="KW-0472">Membrane</keyword>
<organism evidence="3 4">
    <name type="scientific">Babesia duncani</name>
    <dbReference type="NCBI Taxonomy" id="323732"/>
    <lineage>
        <taxon>Eukaryota</taxon>
        <taxon>Sar</taxon>
        <taxon>Alveolata</taxon>
        <taxon>Apicomplexa</taxon>
        <taxon>Aconoidasida</taxon>
        <taxon>Piroplasmida</taxon>
        <taxon>Babesiidae</taxon>
        <taxon>Babesia</taxon>
    </lineage>
</organism>
<evidence type="ECO:0000313" key="4">
    <source>
        <dbReference type="Proteomes" id="UP001214638"/>
    </source>
</evidence>
<dbReference type="KEGG" id="bdw:94336918"/>
<dbReference type="Proteomes" id="UP001214638">
    <property type="component" value="Unassembled WGS sequence"/>
</dbReference>
<dbReference type="RefSeq" id="XP_067802865.1">
    <property type="nucleotide sequence ID" value="XM_067947643.1"/>
</dbReference>
<sequence length="686" mass="78487">MKNWVYNKVNELGEKAVDSMINIVMSRNDTPISEFKQTPLITAITRSVNSKISIKQPNVIYTPNNSNEHAPVCIVSLKVLRGTFLMLSETSTDQLFNEIEHANGPPPHIDESQGRIHFDTLGDVNANSCSFSVEFEANGNLSSTQNGNILDESSNTVIWNHEFNETLYDMWSDLKLVVSAELDFNKYIMRNHAEGSPRNRVKYGNKRVSAARYPGIIIPGPNLEQDGYESPSSITSSLTKKTDQTETTATSVPYKKAKYKRSIGRVVISLPLLFDSFGASKIERHGMISHLVGFCGFLNKYKCADSFQDFATHETNCTMWLQVMPFNQHKFDSTKFLRPQNGQPTFGMKNPKGSLGFLQVQINIRWLGNPKLLCIYSNLTPPSHHWITPPEFEMAHFSAMCDRLVNNVRQRPRWFDLFDPNFQKCNTLDIWFVGWFWLLLYMVIVHMPPRWIPLGIYIIVVTISIYYKHQDFRFKKYLLGVRPKLEKTTPQVSTQEASVISTPMGPCVMSLQRHPHIIPCAVFANDLGDVNIEETVKIGLFIMKILQVILGHTISLFEKIRFGISWVDPLSGIIALFIATSILVLVYFCGFILCLFSFQCWRWIAFLTFVMLYPGYNAAQYVIKLISQESFTESVGFNMRYQFKKLVKLAKATIQFYGNCYARIPDHREIDHRDICAMVTSHQVNE</sequence>
<feature type="transmembrane region" description="Helical" evidence="2">
    <location>
        <begin position="451"/>
        <end position="467"/>
    </location>
</feature>
<protein>
    <submittedName>
        <fullName evidence="3">Uncharacterized protein</fullName>
    </submittedName>
</protein>
<feature type="transmembrane region" description="Helical" evidence="2">
    <location>
        <begin position="428"/>
        <end position="445"/>
    </location>
</feature>
<evidence type="ECO:0000256" key="2">
    <source>
        <dbReference type="SAM" id="Phobius"/>
    </source>
</evidence>
<evidence type="ECO:0000313" key="3">
    <source>
        <dbReference type="EMBL" id="KAK2196023.1"/>
    </source>
</evidence>
<feature type="transmembrane region" description="Helical" evidence="2">
    <location>
        <begin position="538"/>
        <end position="557"/>
    </location>
</feature>
<keyword evidence="2" id="KW-0812">Transmembrane</keyword>
<proteinExistence type="predicted"/>
<evidence type="ECO:0000256" key="1">
    <source>
        <dbReference type="SAM" id="MobiDB-lite"/>
    </source>
</evidence>
<gene>
    <name evidence="3" type="ORF">BdWA1_002621</name>
</gene>
<dbReference type="AlphaFoldDB" id="A0AAD9PJJ9"/>
<name>A0AAD9PJJ9_9APIC</name>
<dbReference type="EMBL" id="JALLKP010000003">
    <property type="protein sequence ID" value="KAK2196023.1"/>
    <property type="molecule type" value="Genomic_DNA"/>
</dbReference>
<comment type="caution">
    <text evidence="3">The sequence shown here is derived from an EMBL/GenBank/DDBJ whole genome shotgun (WGS) entry which is preliminary data.</text>
</comment>
<keyword evidence="2" id="KW-1133">Transmembrane helix</keyword>
<reference evidence="3" key="1">
    <citation type="journal article" date="2023" name="Nat. Microbiol.">
        <title>Babesia duncani multi-omics identifies virulence factors and drug targets.</title>
        <authorList>
            <person name="Singh P."/>
            <person name="Lonardi S."/>
            <person name="Liang Q."/>
            <person name="Vydyam P."/>
            <person name="Khabirova E."/>
            <person name="Fang T."/>
            <person name="Gihaz S."/>
            <person name="Thekkiniath J."/>
            <person name="Munshi M."/>
            <person name="Abel S."/>
            <person name="Ciampossin L."/>
            <person name="Batugedara G."/>
            <person name="Gupta M."/>
            <person name="Lu X.M."/>
            <person name="Lenz T."/>
            <person name="Chakravarty S."/>
            <person name="Cornillot E."/>
            <person name="Hu Y."/>
            <person name="Ma W."/>
            <person name="Gonzalez L.M."/>
            <person name="Sanchez S."/>
            <person name="Estrada K."/>
            <person name="Sanchez-Flores A."/>
            <person name="Montero E."/>
            <person name="Harb O.S."/>
            <person name="Le Roch K.G."/>
            <person name="Mamoun C.B."/>
        </authorList>
    </citation>
    <scope>NUCLEOTIDE SEQUENCE</scope>
    <source>
        <strain evidence="3">WA1</strain>
    </source>
</reference>